<accession>A0A162VZP2</accession>
<dbReference type="OrthoDB" id="2219495at2759"/>
<evidence type="ECO:0000256" key="3">
    <source>
        <dbReference type="ARBA" id="ARBA00022630"/>
    </source>
</evidence>
<keyword evidence="3" id="KW-0285">Flavoprotein</keyword>
<gene>
    <name evidence="6" type="ORF">ST47_g10051</name>
</gene>
<dbReference type="GO" id="GO:0051698">
    <property type="term" value="F:saccharopine oxidase activity"/>
    <property type="evidence" value="ECO:0007669"/>
    <property type="project" value="TreeGrafter"/>
</dbReference>
<dbReference type="PANTHER" id="PTHR10961">
    <property type="entry name" value="PEROXISOMAL SARCOSINE OXIDASE"/>
    <property type="match status" value="1"/>
</dbReference>
<keyword evidence="4" id="KW-0274">FAD</keyword>
<sequence length="435" mass="48189">MSISKNEHIAIVGGGAFGLSTAFELSQQGYTDITVFEKDGEIPSRWSAANDLNKIMRAEYEDPWYTELGVEAAKKWQTALYAPYFHRVGYLNCVSGAGTQKAINSMNSFKAAGEAHPDIKPWVSSVSTRQELQDICWQFNQGEMPGWKGYFNRYDGYVHSANALRGIYRAARSNGVRFFLGEKRGAIQEIVYQGSGANGKSVGVKTKDGQFHAASLVIVATGAAASKIVPEIGARVSAKSWSVAHIRLTDEETAALRGIPVTYARDLGFFFEPDPKTNLLKLCPMGGGFINTNPATGVSEAPEDVQRFVPPEDERKMRELLRQTLPYLADRPLVEKTLCWFADTNDSEFIIDYLPKTGGSVIVLSGDSGHGFKMFPIVGSWVNNLLNAPEGKQKEKRWQWRTNQPNDGTARQDDVSWRVGDVQELRDITPNVSKF</sequence>
<dbReference type="InterPro" id="IPR045170">
    <property type="entry name" value="MTOX"/>
</dbReference>
<proteinExistence type="inferred from homology"/>
<dbReference type="GO" id="GO:0008115">
    <property type="term" value="F:sarcosine oxidase activity"/>
    <property type="evidence" value="ECO:0007669"/>
    <property type="project" value="TreeGrafter"/>
</dbReference>
<dbReference type="Proteomes" id="UP000076837">
    <property type="component" value="Unassembled WGS sequence"/>
</dbReference>
<evidence type="ECO:0000313" key="7">
    <source>
        <dbReference type="Proteomes" id="UP000076837"/>
    </source>
</evidence>
<dbReference type="Gene3D" id="3.30.9.10">
    <property type="entry name" value="D-Amino Acid Oxidase, subunit A, domain 2"/>
    <property type="match status" value="1"/>
</dbReference>
<dbReference type="EMBL" id="JYNV01000322">
    <property type="protein sequence ID" value="KZM18690.1"/>
    <property type="molecule type" value="Genomic_DNA"/>
</dbReference>
<dbReference type="InterPro" id="IPR006076">
    <property type="entry name" value="FAD-dep_OxRdtase"/>
</dbReference>
<keyword evidence="5" id="KW-0560">Oxidoreductase</keyword>
<evidence type="ECO:0000256" key="1">
    <source>
        <dbReference type="ARBA" id="ARBA00001974"/>
    </source>
</evidence>
<comment type="caution">
    <text evidence="6">The sequence shown here is derived from an EMBL/GenBank/DDBJ whole genome shotgun (WGS) entry which is preliminary data.</text>
</comment>
<name>A0A162VZP2_DIDRA</name>
<evidence type="ECO:0000256" key="2">
    <source>
        <dbReference type="ARBA" id="ARBA00010989"/>
    </source>
</evidence>
<dbReference type="GO" id="GO:0050660">
    <property type="term" value="F:flavin adenine dinucleotide binding"/>
    <property type="evidence" value="ECO:0007669"/>
    <property type="project" value="InterPro"/>
</dbReference>
<keyword evidence="7" id="KW-1185">Reference proteome</keyword>
<dbReference type="Gene3D" id="3.50.50.60">
    <property type="entry name" value="FAD/NAD(P)-binding domain"/>
    <property type="match status" value="1"/>
</dbReference>
<dbReference type="STRING" id="5454.A0A162VZP2"/>
<evidence type="ECO:0000256" key="5">
    <source>
        <dbReference type="ARBA" id="ARBA00023002"/>
    </source>
</evidence>
<dbReference type="SUPFAM" id="SSF51905">
    <property type="entry name" value="FAD/NAD(P)-binding domain"/>
    <property type="match status" value="1"/>
</dbReference>
<dbReference type="AlphaFoldDB" id="A0A162VZP2"/>
<dbReference type="PANTHER" id="PTHR10961:SF26">
    <property type="entry name" value="L-SACCHAROPINE OXIDASE"/>
    <property type="match status" value="1"/>
</dbReference>
<evidence type="ECO:0000313" key="6">
    <source>
        <dbReference type="EMBL" id="KZM18690.1"/>
    </source>
</evidence>
<protein>
    <submittedName>
        <fullName evidence="6">Oxidoreductase</fullName>
    </submittedName>
</protein>
<dbReference type="InterPro" id="IPR036188">
    <property type="entry name" value="FAD/NAD-bd_sf"/>
</dbReference>
<reference evidence="6 7" key="1">
    <citation type="journal article" date="2016" name="Sci. Rep.">
        <title>Draft genome sequencing and secretome analysis of fungal phytopathogen Ascochyta rabiei provides insight into the necrotrophic effector repertoire.</title>
        <authorList>
            <person name="Verma S."/>
            <person name="Gazara R.K."/>
            <person name="Nizam S."/>
            <person name="Parween S."/>
            <person name="Chattopadhyay D."/>
            <person name="Verma P.K."/>
        </authorList>
    </citation>
    <scope>NUCLEOTIDE SEQUENCE [LARGE SCALE GENOMIC DNA]</scope>
    <source>
        <strain evidence="6 7">ArDII</strain>
    </source>
</reference>
<comment type="similarity">
    <text evidence="2">Belongs to the MSOX/MTOX family.</text>
</comment>
<organism evidence="6 7">
    <name type="scientific">Didymella rabiei</name>
    <name type="common">Chickpea ascochyta blight fungus</name>
    <name type="synonym">Mycosphaerella rabiei</name>
    <dbReference type="NCBI Taxonomy" id="5454"/>
    <lineage>
        <taxon>Eukaryota</taxon>
        <taxon>Fungi</taxon>
        <taxon>Dikarya</taxon>
        <taxon>Ascomycota</taxon>
        <taxon>Pezizomycotina</taxon>
        <taxon>Dothideomycetes</taxon>
        <taxon>Pleosporomycetidae</taxon>
        <taxon>Pleosporales</taxon>
        <taxon>Pleosporineae</taxon>
        <taxon>Didymellaceae</taxon>
        <taxon>Ascochyta</taxon>
    </lineage>
</organism>
<dbReference type="Pfam" id="PF01266">
    <property type="entry name" value="DAO"/>
    <property type="match status" value="1"/>
</dbReference>
<evidence type="ECO:0000256" key="4">
    <source>
        <dbReference type="ARBA" id="ARBA00022827"/>
    </source>
</evidence>
<comment type="cofactor">
    <cofactor evidence="1">
        <name>FAD</name>
        <dbReference type="ChEBI" id="CHEBI:57692"/>
    </cofactor>
</comment>